<evidence type="ECO:0000256" key="4">
    <source>
        <dbReference type="ARBA" id="ARBA00022764"/>
    </source>
</evidence>
<gene>
    <name evidence="7" type="ORF">CYR75_05105</name>
</gene>
<dbReference type="InterPro" id="IPR014438">
    <property type="entry name" value="Glucan_biosyn_MdoG/MdoD"/>
</dbReference>
<sequence>MKRRLFLGSVPAVLALARTSAAFGQSLPEPAAEEVVQQPPFGFESVAAIAASLSARDWKNPSAPLTGTFKDLGYDQYRAIRFRREADPWKGIAGFGLDLLPPGMIFHEPVRMNLVRDGVPQPVPFDPAMLEFDAAHFPPEAAQTPPDQMGWSGFRVRHALNRPDVLDEMAVFQGASYFRVLGRDNRYGLSGRGLAIGTGSPEGEEFPVFREFWLHDPDPRTGHVTIQALLDSKSVAGGYEFILAPGRETLVTTRVALFARRKLERFGVAPLTSMFWFGPGDGAGQDDYRPAVHDSDGLQMQTGAGQWLWRALGNPAKLQISAFVDEDPRGFGLIQRSRSFDDYQDAEAHYERRPSAWIDPVGDWGKGTVTLIEIPVDSEFHDNIVSFWQPAAPLLAGERADFAYVQSFGTQVVPDRPLAKVVATRSGRSINGKGVRSFFVDFDLAPFVGRDDPVPNVTASAGSIDHSYLLRLPEQGLMRLAFEYRPNGALVADLRAEITAAEVALSESWLFRWSEG</sequence>
<evidence type="ECO:0000256" key="2">
    <source>
        <dbReference type="ARBA" id="ARBA00005001"/>
    </source>
</evidence>
<keyword evidence="4" id="KW-0574">Periplasm</keyword>
<protein>
    <submittedName>
        <fullName evidence="7">Glucan biosynthesis protein G</fullName>
    </submittedName>
</protein>
<dbReference type="InterPro" id="IPR014718">
    <property type="entry name" value="GH-type_carb-bd"/>
</dbReference>
<accession>A0A2K9ME29</accession>
<comment type="similarity">
    <text evidence="3">Belongs to the OpgD/OpgG family.</text>
</comment>
<dbReference type="InterPro" id="IPR011013">
    <property type="entry name" value="Gal_mutarotase_sf_dom"/>
</dbReference>
<dbReference type="PANTHER" id="PTHR30504:SF2">
    <property type="entry name" value="GLUCANS BIOSYNTHESIS PROTEIN G"/>
    <property type="match status" value="1"/>
</dbReference>
<dbReference type="GO" id="GO:0003824">
    <property type="term" value="F:catalytic activity"/>
    <property type="evidence" value="ECO:0007669"/>
    <property type="project" value="InterPro"/>
</dbReference>
<feature type="domain" description="Glucan biosynthesis periplasmic MdoG C-terminal" evidence="6">
    <location>
        <begin position="41"/>
        <end position="513"/>
    </location>
</feature>
<proteinExistence type="inferred from homology"/>
<keyword evidence="8" id="KW-1185">Reference proteome</keyword>
<evidence type="ECO:0000256" key="3">
    <source>
        <dbReference type="ARBA" id="ARBA00009284"/>
    </source>
</evidence>
<evidence type="ECO:0000256" key="5">
    <source>
        <dbReference type="SAM" id="SignalP"/>
    </source>
</evidence>
<dbReference type="PANTHER" id="PTHR30504">
    <property type="entry name" value="GLUCANS BIOSYNTHESIS PROTEIN"/>
    <property type="match status" value="1"/>
</dbReference>
<keyword evidence="5" id="KW-0732">Signal</keyword>
<dbReference type="GO" id="GO:0030288">
    <property type="term" value="C:outer membrane-bounded periplasmic space"/>
    <property type="evidence" value="ECO:0007669"/>
    <property type="project" value="TreeGrafter"/>
</dbReference>
<dbReference type="OrthoDB" id="9777817at2"/>
<dbReference type="InterPro" id="IPR013783">
    <property type="entry name" value="Ig-like_fold"/>
</dbReference>
<dbReference type="Proteomes" id="UP000234882">
    <property type="component" value="Chromosome"/>
</dbReference>
<dbReference type="SUPFAM" id="SSF81296">
    <property type="entry name" value="E set domains"/>
    <property type="match status" value="1"/>
</dbReference>
<dbReference type="RefSeq" id="WP_101499096.1">
    <property type="nucleotide sequence ID" value="NZ_CP025583.1"/>
</dbReference>
<dbReference type="GO" id="GO:0030246">
    <property type="term" value="F:carbohydrate binding"/>
    <property type="evidence" value="ECO:0007669"/>
    <property type="project" value="InterPro"/>
</dbReference>
<evidence type="ECO:0000313" key="7">
    <source>
        <dbReference type="EMBL" id="AUM73742.1"/>
    </source>
</evidence>
<dbReference type="InterPro" id="IPR014756">
    <property type="entry name" value="Ig_E-set"/>
</dbReference>
<dbReference type="SUPFAM" id="SSF74650">
    <property type="entry name" value="Galactose mutarotase-like"/>
    <property type="match status" value="1"/>
</dbReference>
<feature type="chain" id="PRO_5014669011" evidence="5">
    <location>
        <begin position="25"/>
        <end position="516"/>
    </location>
</feature>
<dbReference type="Gene3D" id="2.70.98.10">
    <property type="match status" value="1"/>
</dbReference>
<dbReference type="PIRSF" id="PIRSF006281">
    <property type="entry name" value="MdoG"/>
    <property type="match status" value="1"/>
</dbReference>
<evidence type="ECO:0000313" key="8">
    <source>
        <dbReference type="Proteomes" id="UP000234882"/>
    </source>
</evidence>
<feature type="signal peptide" evidence="5">
    <location>
        <begin position="1"/>
        <end position="24"/>
    </location>
</feature>
<dbReference type="Gene3D" id="2.60.40.10">
    <property type="entry name" value="Immunoglobulins"/>
    <property type="match status" value="1"/>
</dbReference>
<dbReference type="EMBL" id="CP025583">
    <property type="protein sequence ID" value="AUM73742.1"/>
    <property type="molecule type" value="Genomic_DNA"/>
</dbReference>
<name>A0A2K9ME29_9RHOB</name>
<dbReference type="Pfam" id="PF04349">
    <property type="entry name" value="MdoG"/>
    <property type="match status" value="1"/>
</dbReference>
<evidence type="ECO:0000256" key="1">
    <source>
        <dbReference type="ARBA" id="ARBA00004418"/>
    </source>
</evidence>
<reference evidence="8" key="1">
    <citation type="submission" date="2017-12" db="EMBL/GenBank/DDBJ databases">
        <title>Genomic analysis of Paracoccus sp. CBA4604.</title>
        <authorList>
            <person name="Roh S.W."/>
            <person name="Kim J.Y."/>
            <person name="Kim J.S."/>
        </authorList>
    </citation>
    <scope>NUCLEOTIDE SEQUENCE [LARGE SCALE GENOMIC DNA]</scope>
    <source>
        <strain evidence="8">CBA4604</strain>
    </source>
</reference>
<dbReference type="InterPro" id="IPR007444">
    <property type="entry name" value="Glucan_biosyn_MdoG_C"/>
</dbReference>
<organism evidence="7 8">
    <name type="scientific">Paracoccus jeotgali</name>
    <dbReference type="NCBI Taxonomy" id="2065379"/>
    <lineage>
        <taxon>Bacteria</taxon>
        <taxon>Pseudomonadati</taxon>
        <taxon>Pseudomonadota</taxon>
        <taxon>Alphaproteobacteria</taxon>
        <taxon>Rhodobacterales</taxon>
        <taxon>Paracoccaceae</taxon>
        <taxon>Paracoccus</taxon>
    </lineage>
</organism>
<comment type="subcellular location">
    <subcellularLocation>
        <location evidence="1">Periplasm</location>
    </subcellularLocation>
</comment>
<evidence type="ECO:0000259" key="6">
    <source>
        <dbReference type="Pfam" id="PF04349"/>
    </source>
</evidence>
<dbReference type="AlphaFoldDB" id="A0A2K9ME29"/>
<dbReference type="GO" id="GO:0051274">
    <property type="term" value="P:beta-glucan biosynthetic process"/>
    <property type="evidence" value="ECO:0007669"/>
    <property type="project" value="TreeGrafter"/>
</dbReference>
<dbReference type="KEGG" id="paru:CYR75_05105"/>
<dbReference type="UniPathway" id="UPA00637"/>
<comment type="pathway">
    <text evidence="2">Glycan metabolism; osmoregulated periplasmic glucan (OPG) biosynthesis.</text>
</comment>